<proteinExistence type="predicted"/>
<reference evidence="2" key="1">
    <citation type="journal article" date="2010" name="Science">
        <title>Signatures of adaptation to obligate biotrophy in the Hyaloperonospora arabidopsidis genome.</title>
        <authorList>
            <person name="Baxter L."/>
            <person name="Tripathy S."/>
            <person name="Ishaque N."/>
            <person name="Boot N."/>
            <person name="Cabral A."/>
            <person name="Kemen E."/>
            <person name="Thines M."/>
            <person name="Ah-Fong A."/>
            <person name="Anderson R."/>
            <person name="Badejoko W."/>
            <person name="Bittner-Eddy P."/>
            <person name="Boore J.L."/>
            <person name="Chibucos M.C."/>
            <person name="Coates M."/>
            <person name="Dehal P."/>
            <person name="Delehaunty K."/>
            <person name="Dong S."/>
            <person name="Downton P."/>
            <person name="Dumas B."/>
            <person name="Fabro G."/>
            <person name="Fronick C."/>
            <person name="Fuerstenberg S.I."/>
            <person name="Fulton L."/>
            <person name="Gaulin E."/>
            <person name="Govers F."/>
            <person name="Hughes L."/>
            <person name="Humphray S."/>
            <person name="Jiang R.H."/>
            <person name="Judelson H."/>
            <person name="Kamoun S."/>
            <person name="Kyung K."/>
            <person name="Meijer H."/>
            <person name="Minx P."/>
            <person name="Morris P."/>
            <person name="Nelson J."/>
            <person name="Phuntumart V."/>
            <person name="Qutob D."/>
            <person name="Rehmany A."/>
            <person name="Rougon-Cardoso A."/>
            <person name="Ryden P."/>
            <person name="Torto-Alalibo T."/>
            <person name="Studholme D."/>
            <person name="Wang Y."/>
            <person name="Win J."/>
            <person name="Wood J."/>
            <person name="Clifton S.W."/>
            <person name="Rogers J."/>
            <person name="Van den Ackerveken G."/>
            <person name="Jones J.D."/>
            <person name="McDowell J.M."/>
            <person name="Beynon J."/>
            <person name="Tyler B.M."/>
        </authorList>
    </citation>
    <scope>NUCLEOTIDE SEQUENCE [LARGE SCALE GENOMIC DNA]</scope>
    <source>
        <strain evidence="2">Emoy2</strain>
    </source>
</reference>
<dbReference type="HOGENOM" id="CLU_2890592_0_0_1"/>
<protein>
    <submittedName>
        <fullName evidence="1">Uncharacterized protein</fullName>
    </submittedName>
</protein>
<sequence>MATLKSHHNYVFTPLSVEERLLQIVGQPLASWIIASAAATFEEVKACRILRELASEEDSAFIR</sequence>
<dbReference type="Proteomes" id="UP000011713">
    <property type="component" value="Unassembled WGS sequence"/>
</dbReference>
<evidence type="ECO:0000313" key="2">
    <source>
        <dbReference type="Proteomes" id="UP000011713"/>
    </source>
</evidence>
<organism evidence="1 2">
    <name type="scientific">Hyaloperonospora arabidopsidis (strain Emoy2)</name>
    <name type="common">Downy mildew agent</name>
    <name type="synonym">Peronospora arabidopsidis</name>
    <dbReference type="NCBI Taxonomy" id="559515"/>
    <lineage>
        <taxon>Eukaryota</taxon>
        <taxon>Sar</taxon>
        <taxon>Stramenopiles</taxon>
        <taxon>Oomycota</taxon>
        <taxon>Peronosporomycetes</taxon>
        <taxon>Peronosporales</taxon>
        <taxon>Peronosporaceae</taxon>
        <taxon>Hyaloperonospora</taxon>
    </lineage>
</organism>
<dbReference type="VEuPathDB" id="FungiDB:HpaG814423"/>
<dbReference type="EnsemblProtists" id="HpaT814423">
    <property type="protein sequence ID" value="HpaP814423"/>
    <property type="gene ID" value="HpaG814423"/>
</dbReference>
<reference evidence="1" key="2">
    <citation type="submission" date="2015-06" db="UniProtKB">
        <authorList>
            <consortium name="EnsemblProtists"/>
        </authorList>
    </citation>
    <scope>IDENTIFICATION</scope>
    <source>
        <strain evidence="1">Emoy2</strain>
    </source>
</reference>
<dbReference type="InParanoid" id="M4C5P6"/>
<name>M4C5P6_HYAAE</name>
<dbReference type="EMBL" id="JH598421">
    <property type="status" value="NOT_ANNOTATED_CDS"/>
    <property type="molecule type" value="Genomic_DNA"/>
</dbReference>
<dbReference type="AlphaFoldDB" id="M4C5P6"/>
<keyword evidence="2" id="KW-1185">Reference proteome</keyword>
<evidence type="ECO:0000313" key="1">
    <source>
        <dbReference type="EnsemblProtists" id="HpaP814423"/>
    </source>
</evidence>
<accession>M4C5P6</accession>